<dbReference type="SUPFAM" id="SSF55073">
    <property type="entry name" value="Nucleotide cyclase"/>
    <property type="match status" value="1"/>
</dbReference>
<dbReference type="SUPFAM" id="SSF55785">
    <property type="entry name" value="PYP-like sensor domain (PAS domain)"/>
    <property type="match status" value="1"/>
</dbReference>
<evidence type="ECO:0000259" key="1">
    <source>
        <dbReference type="PROSITE" id="PS50887"/>
    </source>
</evidence>
<keyword evidence="3" id="KW-1185">Reference proteome</keyword>
<dbReference type="InterPro" id="IPR052163">
    <property type="entry name" value="DGC-Regulatory_Protein"/>
</dbReference>
<dbReference type="Pfam" id="PF08448">
    <property type="entry name" value="PAS_4"/>
    <property type="match status" value="1"/>
</dbReference>
<name>A0A264W3B6_9BACL</name>
<dbReference type="Proteomes" id="UP000217065">
    <property type="component" value="Unassembled WGS sequence"/>
</dbReference>
<dbReference type="PANTHER" id="PTHR46663:SF2">
    <property type="entry name" value="GGDEF DOMAIN-CONTAINING PROTEIN"/>
    <property type="match status" value="1"/>
</dbReference>
<dbReference type="FunFam" id="3.30.70.270:FF:000001">
    <property type="entry name" value="Diguanylate cyclase domain protein"/>
    <property type="match status" value="1"/>
</dbReference>
<dbReference type="Gene3D" id="3.30.70.270">
    <property type="match status" value="1"/>
</dbReference>
<dbReference type="AlphaFoldDB" id="A0A264W3B6"/>
<evidence type="ECO:0000313" key="3">
    <source>
        <dbReference type="Proteomes" id="UP000217065"/>
    </source>
</evidence>
<reference evidence="2 3" key="1">
    <citation type="submission" date="2017-07" db="EMBL/GenBank/DDBJ databases">
        <title>Tetzosporium hominis gen.nov. sp.nov.</title>
        <authorList>
            <person name="Tetz G."/>
            <person name="Tetz V."/>
        </authorList>
    </citation>
    <scope>NUCLEOTIDE SEQUENCE [LARGE SCALE GENOMIC DNA]</scope>
    <source>
        <strain evidence="2 3">VT-49</strain>
    </source>
</reference>
<sequence>MAELISNALESDLNFMRLFDYVEDLVFLVEVNEDQFRYRYINQSVKKLVSLDDTIIGRTVLEVIEDEEEGRFLHNQYASVSRSKEGIKYLHPIKAPDVNYIGETTMYPLSDKQNCCKYVLAIVKDVTEKQEIEQKLSKMAFYDYLSELPNRRLFDDRLTMAIQLARRNHKKVGLIFLDGRHFKRINDTYGHIVGDAVIVQIARKLEKTVREVDTVGRLGGDEFAIILPGLENAEDALIVARRIVLEFEEPQEVEGYVIDFKVDMGIAVYPDHAEDKKTLIHCADQALYTTKSNAEVPFTVYTFDMDGNNFMVPQK</sequence>
<dbReference type="InterPro" id="IPR000014">
    <property type="entry name" value="PAS"/>
</dbReference>
<dbReference type="OrthoDB" id="69083at2"/>
<organism evidence="2 3">
    <name type="scientific">Tetzosporium hominis</name>
    <dbReference type="NCBI Taxonomy" id="2020506"/>
    <lineage>
        <taxon>Bacteria</taxon>
        <taxon>Bacillati</taxon>
        <taxon>Bacillota</taxon>
        <taxon>Bacilli</taxon>
        <taxon>Bacillales</taxon>
        <taxon>Caryophanaceae</taxon>
        <taxon>Tetzosporium</taxon>
    </lineage>
</organism>
<comment type="caution">
    <text evidence="2">The sequence shown here is derived from an EMBL/GenBank/DDBJ whole genome shotgun (WGS) entry which is preliminary data.</text>
</comment>
<proteinExistence type="predicted"/>
<accession>A0A264W3B6</accession>
<dbReference type="EMBL" id="NOKQ01000204">
    <property type="protein sequence ID" value="OZS78064.1"/>
    <property type="molecule type" value="Genomic_DNA"/>
</dbReference>
<dbReference type="RefSeq" id="WP_094942683.1">
    <property type="nucleotide sequence ID" value="NZ_NOKQ01000204.1"/>
</dbReference>
<feature type="domain" description="GGDEF" evidence="1">
    <location>
        <begin position="170"/>
        <end position="303"/>
    </location>
</feature>
<dbReference type="PROSITE" id="PS50887">
    <property type="entry name" value="GGDEF"/>
    <property type="match status" value="1"/>
</dbReference>
<dbReference type="InterPro" id="IPR000160">
    <property type="entry name" value="GGDEF_dom"/>
</dbReference>
<dbReference type="InterPro" id="IPR043128">
    <property type="entry name" value="Rev_trsase/Diguanyl_cyclase"/>
</dbReference>
<dbReference type="PANTHER" id="PTHR46663">
    <property type="entry name" value="DIGUANYLATE CYCLASE DGCT-RELATED"/>
    <property type="match status" value="1"/>
</dbReference>
<gene>
    <name evidence="2" type="ORF">CF394_07465</name>
</gene>
<dbReference type="NCBIfam" id="TIGR00254">
    <property type="entry name" value="GGDEF"/>
    <property type="match status" value="1"/>
</dbReference>
<dbReference type="InterPro" id="IPR035965">
    <property type="entry name" value="PAS-like_dom_sf"/>
</dbReference>
<dbReference type="SMART" id="SM00267">
    <property type="entry name" value="GGDEF"/>
    <property type="match status" value="1"/>
</dbReference>
<dbReference type="InterPro" id="IPR013656">
    <property type="entry name" value="PAS_4"/>
</dbReference>
<protein>
    <recommendedName>
        <fullName evidence="1">GGDEF domain-containing protein</fullName>
    </recommendedName>
</protein>
<dbReference type="Pfam" id="PF00990">
    <property type="entry name" value="GGDEF"/>
    <property type="match status" value="1"/>
</dbReference>
<dbReference type="NCBIfam" id="TIGR00229">
    <property type="entry name" value="sensory_box"/>
    <property type="match status" value="1"/>
</dbReference>
<dbReference type="CDD" id="cd01949">
    <property type="entry name" value="GGDEF"/>
    <property type="match status" value="1"/>
</dbReference>
<dbReference type="InterPro" id="IPR029787">
    <property type="entry name" value="Nucleotide_cyclase"/>
</dbReference>
<evidence type="ECO:0000313" key="2">
    <source>
        <dbReference type="EMBL" id="OZS78064.1"/>
    </source>
</evidence>
<dbReference type="Gene3D" id="3.30.450.20">
    <property type="entry name" value="PAS domain"/>
    <property type="match status" value="1"/>
</dbReference>